<evidence type="ECO:0000313" key="1">
    <source>
        <dbReference type="EMBL" id="KKK49974.1"/>
    </source>
</evidence>
<name>A0A0F8Y752_9ZZZZ</name>
<sequence length="35" mass="4089">ETLHYKDGVWRVGLGKVIDINCKRIKNSNYIDIKV</sequence>
<comment type="caution">
    <text evidence="1">The sequence shown here is derived from an EMBL/GenBank/DDBJ whole genome shotgun (WGS) entry which is preliminary data.</text>
</comment>
<accession>A0A0F8Y752</accession>
<feature type="non-terminal residue" evidence="1">
    <location>
        <position position="1"/>
    </location>
</feature>
<protein>
    <submittedName>
        <fullName evidence="1">Uncharacterized protein</fullName>
    </submittedName>
</protein>
<dbReference type="EMBL" id="LAZR01068258">
    <property type="protein sequence ID" value="KKK49974.1"/>
    <property type="molecule type" value="Genomic_DNA"/>
</dbReference>
<organism evidence="1">
    <name type="scientific">marine sediment metagenome</name>
    <dbReference type="NCBI Taxonomy" id="412755"/>
    <lineage>
        <taxon>unclassified sequences</taxon>
        <taxon>metagenomes</taxon>
        <taxon>ecological metagenomes</taxon>
    </lineage>
</organism>
<reference evidence="1" key="1">
    <citation type="journal article" date="2015" name="Nature">
        <title>Complex archaea that bridge the gap between prokaryotes and eukaryotes.</title>
        <authorList>
            <person name="Spang A."/>
            <person name="Saw J.H."/>
            <person name="Jorgensen S.L."/>
            <person name="Zaremba-Niedzwiedzka K."/>
            <person name="Martijn J."/>
            <person name="Lind A.E."/>
            <person name="van Eijk R."/>
            <person name="Schleper C."/>
            <person name="Guy L."/>
            <person name="Ettema T.J."/>
        </authorList>
    </citation>
    <scope>NUCLEOTIDE SEQUENCE</scope>
</reference>
<gene>
    <name evidence="1" type="ORF">LCGC14_3129630</name>
</gene>
<dbReference type="AlphaFoldDB" id="A0A0F8Y752"/>
<proteinExistence type="predicted"/>